<proteinExistence type="predicted"/>
<keyword evidence="2" id="KW-0186">Copper</keyword>
<protein>
    <submittedName>
        <fullName evidence="5">Tyrosinase copper-binding domain-containing protein</fullName>
    </submittedName>
</protein>
<dbReference type="AlphaFoldDB" id="A0A914C4J4"/>
<accession>A0A914C4J4</accession>
<dbReference type="InterPro" id="IPR050316">
    <property type="entry name" value="Tyrosinase/Hemocyanin"/>
</dbReference>
<dbReference type="PRINTS" id="PR00092">
    <property type="entry name" value="TYROSINASE"/>
</dbReference>
<evidence type="ECO:0000256" key="2">
    <source>
        <dbReference type="ARBA" id="ARBA00023008"/>
    </source>
</evidence>
<keyword evidence="1" id="KW-0479">Metal-binding</keyword>
<dbReference type="GO" id="GO:0016491">
    <property type="term" value="F:oxidoreductase activity"/>
    <property type="evidence" value="ECO:0007669"/>
    <property type="project" value="InterPro"/>
</dbReference>
<dbReference type="WBParaSite" id="ACRNAN_Path_278.g1038.t1">
    <property type="protein sequence ID" value="ACRNAN_Path_278.g1038.t1"/>
    <property type="gene ID" value="ACRNAN_Path_278.g1038"/>
</dbReference>
<name>A0A914C4J4_9BILA</name>
<keyword evidence="4" id="KW-1185">Reference proteome</keyword>
<dbReference type="GO" id="GO:0046872">
    <property type="term" value="F:metal ion binding"/>
    <property type="evidence" value="ECO:0007669"/>
    <property type="project" value="UniProtKB-KW"/>
</dbReference>
<dbReference type="Pfam" id="PF00264">
    <property type="entry name" value="Tyrosinase"/>
    <property type="match status" value="1"/>
</dbReference>
<reference evidence="5" key="1">
    <citation type="submission" date="2022-11" db="UniProtKB">
        <authorList>
            <consortium name="WormBaseParasite"/>
        </authorList>
    </citation>
    <scope>IDENTIFICATION</scope>
</reference>
<dbReference type="SUPFAM" id="SSF48056">
    <property type="entry name" value="Di-copper centre-containing domain"/>
    <property type="match status" value="1"/>
</dbReference>
<dbReference type="InterPro" id="IPR002227">
    <property type="entry name" value="Tyrosinase_Cu-bd"/>
</dbReference>
<feature type="domain" description="Tyrosinase copper-binding" evidence="3">
    <location>
        <begin position="213"/>
        <end position="224"/>
    </location>
</feature>
<dbReference type="Proteomes" id="UP000887540">
    <property type="component" value="Unplaced"/>
</dbReference>
<evidence type="ECO:0000313" key="5">
    <source>
        <dbReference type="WBParaSite" id="ACRNAN_Path_278.g1038.t1"/>
    </source>
</evidence>
<organism evidence="4 5">
    <name type="scientific">Acrobeloides nanus</name>
    <dbReference type="NCBI Taxonomy" id="290746"/>
    <lineage>
        <taxon>Eukaryota</taxon>
        <taxon>Metazoa</taxon>
        <taxon>Ecdysozoa</taxon>
        <taxon>Nematoda</taxon>
        <taxon>Chromadorea</taxon>
        <taxon>Rhabditida</taxon>
        <taxon>Tylenchina</taxon>
        <taxon>Cephalobomorpha</taxon>
        <taxon>Cephaloboidea</taxon>
        <taxon>Cephalobidae</taxon>
        <taxon>Acrobeloides</taxon>
    </lineage>
</organism>
<dbReference type="InterPro" id="IPR008922">
    <property type="entry name" value="Di-copper_centre_dom_sf"/>
</dbReference>
<dbReference type="Gene3D" id="1.10.1280.10">
    <property type="entry name" value="Di-copper center containing domain from catechol oxidase"/>
    <property type="match status" value="1"/>
</dbReference>
<evidence type="ECO:0000259" key="3">
    <source>
        <dbReference type="PROSITE" id="PS00498"/>
    </source>
</evidence>
<dbReference type="PROSITE" id="PS00498">
    <property type="entry name" value="TYROSINASE_2"/>
    <property type="match status" value="1"/>
</dbReference>
<dbReference type="PANTHER" id="PTHR11474">
    <property type="entry name" value="TYROSINASE FAMILY MEMBER"/>
    <property type="match status" value="1"/>
</dbReference>
<evidence type="ECO:0000313" key="4">
    <source>
        <dbReference type="Proteomes" id="UP000887540"/>
    </source>
</evidence>
<sequence length="349" mass="40581">MLINAKLWSAYVHILRKAIRKEYRLLTDEERHRYHKALRTLMDNGIFDEISVIHVHVAQDDLVHGKPKFWMWHRGYLKRFEIELRKLDIDLAIPYWDTTLDDNLPFPADSLMWTNDFMGAVDENGTVISGPGANWLTLNVTFSLITLIKKLLNENDIKMLLKMTQVNVPRMKHDRFKYKFSCAQQLNFLELMHASAHHFIGGDMSDLQAASNDPIFLQFHCFIDLIWEIFRQQKDTDCHIRGLIDNDIDETFSYESRPSCTYENPDCSSKYLFCDQHGSEAKCASKIRLNGNCTGLNNEDVPCLEGKCIHDKCLLLNNQTSSLLEDFKLLDFAIHLKRDMGDSMVLDEK</sequence>
<dbReference type="PANTHER" id="PTHR11474:SF126">
    <property type="entry name" value="TYROSINASE-LIKE PROTEIN TYR-1-RELATED"/>
    <property type="match status" value="1"/>
</dbReference>
<evidence type="ECO:0000256" key="1">
    <source>
        <dbReference type="ARBA" id="ARBA00022723"/>
    </source>
</evidence>